<keyword evidence="2" id="KW-0238">DNA-binding</keyword>
<organism evidence="5 6">
    <name type="scientific">Szabonella alba</name>
    <dbReference type="NCBI Taxonomy" id="2804194"/>
    <lineage>
        <taxon>Bacteria</taxon>
        <taxon>Pseudomonadati</taxon>
        <taxon>Pseudomonadota</taxon>
        <taxon>Alphaproteobacteria</taxon>
        <taxon>Rhodobacterales</taxon>
        <taxon>Paracoccaceae</taxon>
        <taxon>Szabonella</taxon>
    </lineage>
</organism>
<protein>
    <submittedName>
        <fullName evidence="5">Helix-turn-helix transcriptional regulator</fullName>
    </submittedName>
</protein>
<dbReference type="EMBL" id="JAESVN010000011">
    <property type="protein sequence ID" value="MBL4919025.1"/>
    <property type="molecule type" value="Genomic_DNA"/>
</dbReference>
<dbReference type="AlphaFoldDB" id="A0A8K0VFV8"/>
<name>A0A8K0VFV8_9RHOB</name>
<feature type="domain" description="HTH araC/xylS-type" evidence="4">
    <location>
        <begin position="187"/>
        <end position="285"/>
    </location>
</feature>
<dbReference type="InterPro" id="IPR050204">
    <property type="entry name" value="AraC_XylS_family_regulators"/>
</dbReference>
<dbReference type="Pfam" id="PF12833">
    <property type="entry name" value="HTH_18"/>
    <property type="match status" value="1"/>
</dbReference>
<dbReference type="PANTHER" id="PTHR46796:SF14">
    <property type="entry name" value="TRANSCRIPTIONAL REGULATORY PROTEIN"/>
    <property type="match status" value="1"/>
</dbReference>
<gene>
    <name evidence="5" type="ORF">JL811_17520</name>
</gene>
<comment type="caution">
    <text evidence="5">The sequence shown here is derived from an EMBL/GenBank/DDBJ whole genome shotgun (WGS) entry which is preliminary data.</text>
</comment>
<dbReference type="Gene3D" id="1.10.10.60">
    <property type="entry name" value="Homeodomain-like"/>
    <property type="match status" value="1"/>
</dbReference>
<dbReference type="PROSITE" id="PS00041">
    <property type="entry name" value="HTH_ARAC_FAMILY_1"/>
    <property type="match status" value="1"/>
</dbReference>
<sequence length="295" mass="32052">MESRIHALRALAPLTFRQISGAVADVWSVHGDQGGGGHYIAPDPRIVIFLDDAPPPLSLRLSETAPAHKAVQASYIPAGVPLWSRMERSGTLNHIDLHLEASALQRRLSATGVRADLTQPRLLETTPQLVALGRLAAAEVVRPRRGAMLLDSLIDATLAEFFAEPGPCDADDGCSCGSGGLAPWQMTAVERHFRANLSRPVPVAELARAARLSESWFSHCFRMETGETPHRWQARQRLLAACTLMENSVLPLAEIAQATGFADQAHLSRSFRATHGMPPSAWRRTRIAMTGIPSD</sequence>
<evidence type="ECO:0000256" key="1">
    <source>
        <dbReference type="ARBA" id="ARBA00023015"/>
    </source>
</evidence>
<dbReference type="GO" id="GO:0003700">
    <property type="term" value="F:DNA-binding transcription factor activity"/>
    <property type="evidence" value="ECO:0007669"/>
    <property type="project" value="InterPro"/>
</dbReference>
<evidence type="ECO:0000313" key="6">
    <source>
        <dbReference type="Proteomes" id="UP000648908"/>
    </source>
</evidence>
<dbReference type="Proteomes" id="UP000648908">
    <property type="component" value="Unassembled WGS sequence"/>
</dbReference>
<evidence type="ECO:0000313" key="5">
    <source>
        <dbReference type="EMBL" id="MBL4919025.1"/>
    </source>
</evidence>
<dbReference type="InterPro" id="IPR009057">
    <property type="entry name" value="Homeodomain-like_sf"/>
</dbReference>
<keyword evidence="6" id="KW-1185">Reference proteome</keyword>
<dbReference type="PROSITE" id="PS01124">
    <property type="entry name" value="HTH_ARAC_FAMILY_2"/>
    <property type="match status" value="1"/>
</dbReference>
<evidence type="ECO:0000259" key="4">
    <source>
        <dbReference type="PROSITE" id="PS01124"/>
    </source>
</evidence>
<keyword evidence="1" id="KW-0805">Transcription regulation</keyword>
<dbReference type="PANTHER" id="PTHR46796">
    <property type="entry name" value="HTH-TYPE TRANSCRIPTIONAL ACTIVATOR RHAS-RELATED"/>
    <property type="match status" value="1"/>
</dbReference>
<dbReference type="GO" id="GO:0043565">
    <property type="term" value="F:sequence-specific DNA binding"/>
    <property type="evidence" value="ECO:0007669"/>
    <property type="project" value="InterPro"/>
</dbReference>
<proteinExistence type="predicted"/>
<dbReference type="InterPro" id="IPR018062">
    <property type="entry name" value="HTH_AraC-typ_CS"/>
</dbReference>
<evidence type="ECO:0000256" key="2">
    <source>
        <dbReference type="ARBA" id="ARBA00023125"/>
    </source>
</evidence>
<reference evidence="5" key="1">
    <citation type="submission" date="2021-01" db="EMBL/GenBank/DDBJ databases">
        <title>Tabrizicola alba sp. nov. a motile alkaliphilic bacterium isolated from a soda lake.</title>
        <authorList>
            <person name="Szuroczki S."/>
            <person name="Abbaszade G."/>
            <person name="Schumann P."/>
            <person name="Toth E."/>
        </authorList>
    </citation>
    <scope>NUCLEOTIDE SEQUENCE</scope>
    <source>
        <strain evidence="5">DMG-N-6</strain>
    </source>
</reference>
<dbReference type="SUPFAM" id="SSF46689">
    <property type="entry name" value="Homeodomain-like"/>
    <property type="match status" value="2"/>
</dbReference>
<dbReference type="InterPro" id="IPR018060">
    <property type="entry name" value="HTH_AraC"/>
</dbReference>
<evidence type="ECO:0000256" key="3">
    <source>
        <dbReference type="ARBA" id="ARBA00023163"/>
    </source>
</evidence>
<accession>A0A8K0VFV8</accession>
<keyword evidence="3" id="KW-0804">Transcription</keyword>
<dbReference type="SMART" id="SM00342">
    <property type="entry name" value="HTH_ARAC"/>
    <property type="match status" value="1"/>
</dbReference>